<accession>A0A2R8BNL2</accession>
<keyword evidence="4 8" id="KW-0812">Transmembrane</keyword>
<feature type="transmembrane region" description="Helical" evidence="8">
    <location>
        <begin position="336"/>
        <end position="357"/>
    </location>
</feature>
<sequence>MTDTPAAASAITPARDRMIAVLLLAFWTVVTILQQWNQWAEDLSAVYVAGWLWQNGQQALIYDAPPVFFGGVAESWLPAMEAMGIADETSFAYVYPPIWAALTAPLTDWLGPQGFVNAVTLVQMPMLTASVWLAGRLLKPAAMPWWLWAVIGLFTLSLSIQSHHAIWHNQPTIAVGFLILLAFDRLEVGRPIAAGAALALAAAIKLTPAAFVLIFLLDRQYRALAAFTIIGGALGLLSIALAGWPAHAAFLDSIALVQGVAFLSAINTSLSPALLALGSAAGWLPMPDTSLPQIVYQTTIPAWLTPAISLAAFALILAFGRALAPLPGRSRRGIALFALAVILPLFGPLGWLHYYVVPMLLLPGLVRLLPLRIAAVLIALVGFPSLALVFAQIGLLPWPIANYTWAMCAAWGAVLAGLFAASRYAAR</sequence>
<comment type="subcellular location">
    <subcellularLocation>
        <location evidence="1">Cell membrane</location>
        <topology evidence="1">Multi-pass membrane protein</topology>
    </subcellularLocation>
</comment>
<evidence type="ECO:0000256" key="7">
    <source>
        <dbReference type="ARBA" id="ARBA00024033"/>
    </source>
</evidence>
<evidence type="ECO:0000256" key="1">
    <source>
        <dbReference type="ARBA" id="ARBA00004651"/>
    </source>
</evidence>
<evidence type="ECO:0000256" key="8">
    <source>
        <dbReference type="SAM" id="Phobius"/>
    </source>
</evidence>
<dbReference type="GO" id="GO:0016758">
    <property type="term" value="F:hexosyltransferase activity"/>
    <property type="evidence" value="ECO:0007669"/>
    <property type="project" value="InterPro"/>
</dbReference>
<dbReference type="RefSeq" id="WP_108854947.1">
    <property type="nucleotide sequence ID" value="NZ_OMOQ01000006.1"/>
</dbReference>
<proteinExistence type="inferred from homology"/>
<feature type="transmembrane region" description="Helical" evidence="8">
    <location>
        <begin position="18"/>
        <end position="36"/>
    </location>
</feature>
<dbReference type="InterPro" id="IPR018584">
    <property type="entry name" value="GT87"/>
</dbReference>
<feature type="transmembrane region" description="Helical" evidence="8">
    <location>
        <begin position="369"/>
        <end position="391"/>
    </location>
</feature>
<feature type="transmembrane region" description="Helical" evidence="8">
    <location>
        <begin position="303"/>
        <end position="324"/>
    </location>
</feature>
<evidence type="ECO:0000256" key="6">
    <source>
        <dbReference type="ARBA" id="ARBA00023136"/>
    </source>
</evidence>
<keyword evidence="2" id="KW-1003">Cell membrane</keyword>
<keyword evidence="5 8" id="KW-1133">Transmembrane helix</keyword>
<protein>
    <recommendedName>
        <fullName evidence="11">Polyprenol-phosphate-mannose-dependent alpha-(1-2)-phosphatidylinositol mannoside mannosyltransferase</fullName>
    </recommendedName>
</protein>
<evidence type="ECO:0000313" key="10">
    <source>
        <dbReference type="Proteomes" id="UP000244924"/>
    </source>
</evidence>
<evidence type="ECO:0000256" key="3">
    <source>
        <dbReference type="ARBA" id="ARBA00022679"/>
    </source>
</evidence>
<dbReference type="Proteomes" id="UP000244924">
    <property type="component" value="Unassembled WGS sequence"/>
</dbReference>
<feature type="transmembrane region" description="Helical" evidence="8">
    <location>
        <begin position="115"/>
        <end position="135"/>
    </location>
</feature>
<dbReference type="AlphaFoldDB" id="A0A2R8BNL2"/>
<dbReference type="GO" id="GO:0005886">
    <property type="term" value="C:plasma membrane"/>
    <property type="evidence" value="ECO:0007669"/>
    <property type="project" value="UniProtKB-SubCell"/>
</dbReference>
<dbReference type="OrthoDB" id="7865847at2"/>
<evidence type="ECO:0000256" key="4">
    <source>
        <dbReference type="ARBA" id="ARBA00022692"/>
    </source>
</evidence>
<evidence type="ECO:0000313" key="9">
    <source>
        <dbReference type="EMBL" id="SPH24946.1"/>
    </source>
</evidence>
<keyword evidence="6 8" id="KW-0472">Membrane</keyword>
<evidence type="ECO:0000256" key="5">
    <source>
        <dbReference type="ARBA" id="ARBA00022989"/>
    </source>
</evidence>
<name>A0A2R8BNL2_9RHOB</name>
<evidence type="ECO:0000256" key="2">
    <source>
        <dbReference type="ARBA" id="ARBA00022475"/>
    </source>
</evidence>
<feature type="transmembrane region" description="Helical" evidence="8">
    <location>
        <begin position="223"/>
        <end position="244"/>
    </location>
</feature>
<feature type="transmembrane region" description="Helical" evidence="8">
    <location>
        <begin position="142"/>
        <end position="160"/>
    </location>
</feature>
<feature type="transmembrane region" description="Helical" evidence="8">
    <location>
        <begin position="256"/>
        <end position="283"/>
    </location>
</feature>
<keyword evidence="3" id="KW-0808">Transferase</keyword>
<reference evidence="9 10" key="1">
    <citation type="submission" date="2018-03" db="EMBL/GenBank/DDBJ databases">
        <authorList>
            <person name="Keele B.F."/>
        </authorList>
    </citation>
    <scope>NUCLEOTIDE SEQUENCE [LARGE SCALE GENOMIC DNA]</scope>
    <source>
        <strain evidence="9 10">CECT 8626</strain>
    </source>
</reference>
<gene>
    <name evidence="9" type="ORF">DEA8626_03979</name>
</gene>
<dbReference type="EMBL" id="OMOQ01000006">
    <property type="protein sequence ID" value="SPH24946.1"/>
    <property type="molecule type" value="Genomic_DNA"/>
</dbReference>
<evidence type="ECO:0008006" key="11">
    <source>
        <dbReference type="Google" id="ProtNLM"/>
    </source>
</evidence>
<feature type="transmembrane region" description="Helical" evidence="8">
    <location>
        <begin position="195"/>
        <end position="217"/>
    </location>
</feature>
<keyword evidence="10" id="KW-1185">Reference proteome</keyword>
<comment type="similarity">
    <text evidence="7">Belongs to the glycosyltransferase 87 family.</text>
</comment>
<dbReference type="Pfam" id="PF09594">
    <property type="entry name" value="GT87"/>
    <property type="match status" value="1"/>
</dbReference>
<organism evidence="9 10">
    <name type="scientific">Albidovulum aquaemixtae</name>
    <dbReference type="NCBI Taxonomy" id="1542388"/>
    <lineage>
        <taxon>Bacteria</taxon>
        <taxon>Pseudomonadati</taxon>
        <taxon>Pseudomonadota</taxon>
        <taxon>Alphaproteobacteria</taxon>
        <taxon>Rhodobacterales</taxon>
        <taxon>Paracoccaceae</taxon>
        <taxon>Albidovulum</taxon>
    </lineage>
</organism>
<feature type="transmembrane region" description="Helical" evidence="8">
    <location>
        <begin position="403"/>
        <end position="426"/>
    </location>
</feature>